<evidence type="ECO:0000313" key="9">
    <source>
        <dbReference type="Proteomes" id="UP001060414"/>
    </source>
</evidence>
<gene>
    <name evidence="8" type="ORF">L9S41_08735</name>
</gene>
<organism evidence="8 9">
    <name type="scientific">Geoalkalibacter halelectricus</name>
    <dbReference type="NCBI Taxonomy" id="2847045"/>
    <lineage>
        <taxon>Bacteria</taxon>
        <taxon>Pseudomonadati</taxon>
        <taxon>Thermodesulfobacteriota</taxon>
        <taxon>Desulfuromonadia</taxon>
        <taxon>Desulfuromonadales</taxon>
        <taxon>Geoalkalibacteraceae</taxon>
        <taxon>Geoalkalibacter</taxon>
    </lineage>
</organism>
<keyword evidence="9" id="KW-1185">Reference proteome</keyword>
<dbReference type="RefSeq" id="WP_260749840.1">
    <property type="nucleotide sequence ID" value="NZ_CP092109.1"/>
</dbReference>
<dbReference type="Proteomes" id="UP001060414">
    <property type="component" value="Chromosome"/>
</dbReference>
<dbReference type="InterPro" id="IPR001626">
    <property type="entry name" value="ABC_TroCD"/>
</dbReference>
<sequence length="275" mass="29407">MSHLALIFDPLFHLPFINGLLLVPLAALLGAYLRLREEWLASLAYAQVAAAGGILSVLFHVPMLLAAVVTAMLAGIGKGLLQRAGNDNYAILILLGWSVALLIAANSPHGEMLGKALMDGQLYFTGWSHGVSGLLLAVTLLAILPWLSPRLLLARLFPDHFTANDLPGWRYHLIFDLLVVTTLAVTATAVGVMAAFALVFIPSWIAFRLAPSWRTTLWLSGLLALGAYLVAFVAAILLDQPFGPVLVAVLVLLAPLRFFQPGQHPRNGGASRVGG</sequence>
<dbReference type="SUPFAM" id="SSF81345">
    <property type="entry name" value="ABC transporter involved in vitamin B12 uptake, BtuC"/>
    <property type="match status" value="1"/>
</dbReference>
<evidence type="ECO:0000256" key="7">
    <source>
        <dbReference type="SAM" id="Phobius"/>
    </source>
</evidence>
<comment type="similarity">
    <text evidence="2 6">Belongs to the ABC-3 integral membrane protein family.</text>
</comment>
<dbReference type="Pfam" id="PF00950">
    <property type="entry name" value="ABC-3"/>
    <property type="match status" value="1"/>
</dbReference>
<dbReference type="PANTHER" id="PTHR30477">
    <property type="entry name" value="ABC-TRANSPORTER METAL-BINDING PROTEIN"/>
    <property type="match status" value="1"/>
</dbReference>
<evidence type="ECO:0000256" key="2">
    <source>
        <dbReference type="ARBA" id="ARBA00008034"/>
    </source>
</evidence>
<reference evidence="8" key="1">
    <citation type="journal article" date="2022" name="Environ. Microbiol.">
        <title>Geoalkalibacter halelectricus SAP #1 sp. nov. possessing extracellular electron transfer and mineral#reducing capabilities from a haloalkaline environment.</title>
        <authorList>
            <person name="Yadav S."/>
            <person name="Singh R."/>
            <person name="Sundharam S.S."/>
            <person name="Chaudhary S."/>
            <person name="Krishnamurthi S."/>
            <person name="Patil S.A."/>
        </authorList>
    </citation>
    <scope>NUCLEOTIDE SEQUENCE</scope>
    <source>
        <strain evidence="8">SAP-1</strain>
    </source>
</reference>
<feature type="transmembrane region" description="Helical" evidence="7">
    <location>
        <begin position="12"/>
        <end position="33"/>
    </location>
</feature>
<keyword evidence="4 7" id="KW-1133">Transmembrane helix</keyword>
<feature type="transmembrane region" description="Helical" evidence="7">
    <location>
        <begin position="88"/>
        <end position="105"/>
    </location>
</feature>
<dbReference type="PANTHER" id="PTHR30477:SF19">
    <property type="entry name" value="METAL ABC TRANSPORTER PERMEASE"/>
    <property type="match status" value="1"/>
</dbReference>
<name>A0ABY5ZQL4_9BACT</name>
<feature type="transmembrane region" description="Helical" evidence="7">
    <location>
        <begin position="217"/>
        <end position="236"/>
    </location>
</feature>
<evidence type="ECO:0000256" key="1">
    <source>
        <dbReference type="ARBA" id="ARBA00004141"/>
    </source>
</evidence>
<keyword evidence="5 7" id="KW-0472">Membrane</keyword>
<evidence type="ECO:0000256" key="4">
    <source>
        <dbReference type="ARBA" id="ARBA00022989"/>
    </source>
</evidence>
<accession>A0ABY5ZQL4</accession>
<evidence type="ECO:0000313" key="8">
    <source>
        <dbReference type="EMBL" id="UWZ81465.1"/>
    </source>
</evidence>
<keyword evidence="3 6" id="KW-0812">Transmembrane</keyword>
<keyword evidence="6" id="KW-0813">Transport</keyword>
<dbReference type="EMBL" id="CP092109">
    <property type="protein sequence ID" value="UWZ81465.1"/>
    <property type="molecule type" value="Genomic_DNA"/>
</dbReference>
<protein>
    <submittedName>
        <fullName evidence="8">Metal ABC transporter permease</fullName>
    </submittedName>
</protein>
<evidence type="ECO:0000256" key="6">
    <source>
        <dbReference type="RuleBase" id="RU003943"/>
    </source>
</evidence>
<feature type="transmembrane region" description="Helical" evidence="7">
    <location>
        <begin position="242"/>
        <end position="259"/>
    </location>
</feature>
<evidence type="ECO:0000256" key="5">
    <source>
        <dbReference type="ARBA" id="ARBA00023136"/>
    </source>
</evidence>
<comment type="subcellular location">
    <subcellularLocation>
        <location evidence="6">Cell membrane</location>
        <topology evidence="6">Multi-pass membrane protein</topology>
    </subcellularLocation>
    <subcellularLocation>
        <location evidence="1">Membrane</location>
        <topology evidence="1">Multi-pass membrane protein</topology>
    </subcellularLocation>
</comment>
<feature type="transmembrane region" description="Helical" evidence="7">
    <location>
        <begin position="177"/>
        <end position="205"/>
    </location>
</feature>
<feature type="transmembrane region" description="Helical" evidence="7">
    <location>
        <begin position="126"/>
        <end position="147"/>
    </location>
</feature>
<feature type="transmembrane region" description="Helical" evidence="7">
    <location>
        <begin position="45"/>
        <end position="76"/>
    </location>
</feature>
<proteinExistence type="inferred from homology"/>
<evidence type="ECO:0000256" key="3">
    <source>
        <dbReference type="ARBA" id="ARBA00022692"/>
    </source>
</evidence>
<dbReference type="InterPro" id="IPR037294">
    <property type="entry name" value="ABC_BtuC-like"/>
</dbReference>